<proteinExistence type="predicted"/>
<evidence type="ECO:0000313" key="1">
    <source>
        <dbReference type="EMBL" id="MBC5627275.1"/>
    </source>
</evidence>
<protein>
    <submittedName>
        <fullName evidence="1">Uncharacterized protein</fullName>
    </submittedName>
</protein>
<keyword evidence="2" id="KW-1185">Reference proteome</keyword>
<organism evidence="1 2">
    <name type="scientific">Clostridium hominis</name>
    <dbReference type="NCBI Taxonomy" id="2763036"/>
    <lineage>
        <taxon>Bacteria</taxon>
        <taxon>Bacillati</taxon>
        <taxon>Bacillota</taxon>
        <taxon>Clostridia</taxon>
        <taxon>Eubacteriales</taxon>
        <taxon>Clostridiaceae</taxon>
        <taxon>Clostridium</taxon>
    </lineage>
</organism>
<evidence type="ECO:0000313" key="2">
    <source>
        <dbReference type="Proteomes" id="UP000596929"/>
    </source>
</evidence>
<gene>
    <name evidence="1" type="ORF">H8S20_00050</name>
</gene>
<dbReference type="RefSeq" id="WP_186858995.1">
    <property type="nucleotide sequence ID" value="NZ_JACOOO010000001.1"/>
</dbReference>
<reference evidence="1 2" key="1">
    <citation type="submission" date="2020-08" db="EMBL/GenBank/DDBJ databases">
        <title>Genome public.</title>
        <authorList>
            <person name="Liu C."/>
            <person name="Sun Q."/>
        </authorList>
    </citation>
    <scope>NUCLEOTIDE SEQUENCE [LARGE SCALE GENOMIC DNA]</scope>
    <source>
        <strain evidence="1 2">NSJ-6</strain>
    </source>
</reference>
<dbReference type="EMBL" id="JACOOO010000001">
    <property type="protein sequence ID" value="MBC5627275.1"/>
    <property type="molecule type" value="Genomic_DNA"/>
</dbReference>
<comment type="caution">
    <text evidence="1">The sequence shown here is derived from an EMBL/GenBank/DDBJ whole genome shotgun (WGS) entry which is preliminary data.</text>
</comment>
<dbReference type="Proteomes" id="UP000596929">
    <property type="component" value="Unassembled WGS sequence"/>
</dbReference>
<name>A0ABR7D7W8_9CLOT</name>
<sequence>MAERLRVIIEFSKKKERDLKLYQELIKYSNPGTVVKDMLYGIIPLPNVINVSNENEK</sequence>
<accession>A0ABR7D7W8</accession>